<proteinExistence type="predicted"/>
<dbReference type="AlphaFoldDB" id="A0A6A5Y2U1"/>
<dbReference type="GeneID" id="54284438"/>
<dbReference type="RefSeq" id="XP_033387459.1">
    <property type="nucleotide sequence ID" value="XM_033527041.1"/>
</dbReference>
<sequence length="66" mass="7491">MQSQVLACLREPPAHHPRRHIRGFSLSYFPPTLPQVHPPVHSPNPLKPKTPLKAMDRPGPYPSHPF</sequence>
<evidence type="ECO:0000313" key="2">
    <source>
        <dbReference type="EMBL" id="KAF2019120.1"/>
    </source>
</evidence>
<name>A0A6A5Y2U1_9PLEO</name>
<keyword evidence="3" id="KW-1185">Reference proteome</keyword>
<dbReference type="EMBL" id="ML978067">
    <property type="protein sequence ID" value="KAF2019120.1"/>
    <property type="molecule type" value="Genomic_DNA"/>
</dbReference>
<evidence type="ECO:0000256" key="1">
    <source>
        <dbReference type="SAM" id="MobiDB-lite"/>
    </source>
</evidence>
<feature type="region of interest" description="Disordered" evidence="1">
    <location>
        <begin position="33"/>
        <end position="66"/>
    </location>
</feature>
<protein>
    <submittedName>
        <fullName evidence="2">Uncharacterized protein</fullName>
    </submittedName>
</protein>
<dbReference type="Proteomes" id="UP000799778">
    <property type="component" value="Unassembled WGS sequence"/>
</dbReference>
<gene>
    <name evidence="2" type="ORF">BU24DRAFT_418722</name>
</gene>
<organism evidence="2 3">
    <name type="scientific">Aaosphaeria arxii CBS 175.79</name>
    <dbReference type="NCBI Taxonomy" id="1450172"/>
    <lineage>
        <taxon>Eukaryota</taxon>
        <taxon>Fungi</taxon>
        <taxon>Dikarya</taxon>
        <taxon>Ascomycota</taxon>
        <taxon>Pezizomycotina</taxon>
        <taxon>Dothideomycetes</taxon>
        <taxon>Pleosporomycetidae</taxon>
        <taxon>Pleosporales</taxon>
        <taxon>Pleosporales incertae sedis</taxon>
        <taxon>Aaosphaeria</taxon>
    </lineage>
</organism>
<reference evidence="2" key="1">
    <citation type="journal article" date="2020" name="Stud. Mycol.">
        <title>101 Dothideomycetes genomes: a test case for predicting lifestyles and emergence of pathogens.</title>
        <authorList>
            <person name="Haridas S."/>
            <person name="Albert R."/>
            <person name="Binder M."/>
            <person name="Bloem J."/>
            <person name="Labutti K."/>
            <person name="Salamov A."/>
            <person name="Andreopoulos B."/>
            <person name="Baker S."/>
            <person name="Barry K."/>
            <person name="Bills G."/>
            <person name="Bluhm B."/>
            <person name="Cannon C."/>
            <person name="Castanera R."/>
            <person name="Culley D."/>
            <person name="Daum C."/>
            <person name="Ezra D."/>
            <person name="Gonzalez J."/>
            <person name="Henrissat B."/>
            <person name="Kuo A."/>
            <person name="Liang C."/>
            <person name="Lipzen A."/>
            <person name="Lutzoni F."/>
            <person name="Magnuson J."/>
            <person name="Mondo S."/>
            <person name="Nolan M."/>
            <person name="Ohm R."/>
            <person name="Pangilinan J."/>
            <person name="Park H.-J."/>
            <person name="Ramirez L."/>
            <person name="Alfaro M."/>
            <person name="Sun H."/>
            <person name="Tritt A."/>
            <person name="Yoshinaga Y."/>
            <person name="Zwiers L.-H."/>
            <person name="Turgeon B."/>
            <person name="Goodwin S."/>
            <person name="Spatafora J."/>
            <person name="Crous P."/>
            <person name="Grigoriev I."/>
        </authorList>
    </citation>
    <scope>NUCLEOTIDE SEQUENCE</scope>
    <source>
        <strain evidence="2">CBS 175.79</strain>
    </source>
</reference>
<evidence type="ECO:0000313" key="3">
    <source>
        <dbReference type="Proteomes" id="UP000799778"/>
    </source>
</evidence>
<accession>A0A6A5Y2U1</accession>
<feature type="compositionally biased region" description="Pro residues" evidence="1">
    <location>
        <begin position="33"/>
        <end position="48"/>
    </location>
</feature>